<evidence type="ECO:0000313" key="3">
    <source>
        <dbReference type="Proteomes" id="UP001212498"/>
    </source>
</evidence>
<keyword evidence="1" id="KW-0472">Membrane</keyword>
<evidence type="ECO:0000313" key="2">
    <source>
        <dbReference type="EMBL" id="MDA0639870.1"/>
    </source>
</evidence>
<name>A0ABT4SS45_9ACTN</name>
<keyword evidence="1" id="KW-0812">Transmembrane</keyword>
<dbReference type="Proteomes" id="UP001212498">
    <property type="component" value="Unassembled WGS sequence"/>
</dbReference>
<comment type="caution">
    <text evidence="2">The sequence shown here is derived from an EMBL/GenBank/DDBJ whole genome shotgun (WGS) entry which is preliminary data.</text>
</comment>
<dbReference type="RefSeq" id="WP_271275287.1">
    <property type="nucleotide sequence ID" value="NZ_BAABFD010000004.1"/>
</dbReference>
<feature type="transmembrane region" description="Helical" evidence="1">
    <location>
        <begin position="6"/>
        <end position="26"/>
    </location>
</feature>
<proteinExistence type="predicted"/>
<protein>
    <submittedName>
        <fullName evidence="2">Uncharacterized protein</fullName>
    </submittedName>
</protein>
<gene>
    <name evidence="2" type="ORF">OUY24_04505</name>
</gene>
<keyword evidence="3" id="KW-1185">Reference proteome</keyword>
<accession>A0ABT4SS45</accession>
<sequence length="212" mass="23360">MAIVVTIQVIIGGVVTTCHHIRFFLVGSDEIWERFGIASWRAHLARLRLVVAAGLSLTVFAAAFWWSGAITPRITWEPEPFFARAHVDERGILSIRLEIAVENEGITPFVLTGLSMNIPGLRLLPAEETEEIEVDAGGREWLTRQIAITDCAAVPHEPRPVSFTYSTWMGSGSAEAMWGPWWMSNTAGGVPVAWQRALAIDACSKAVSGEWF</sequence>
<dbReference type="EMBL" id="JAPNUD010000007">
    <property type="protein sequence ID" value="MDA0639870.1"/>
    <property type="molecule type" value="Genomic_DNA"/>
</dbReference>
<keyword evidence="1" id="KW-1133">Transmembrane helix</keyword>
<organism evidence="2 3">
    <name type="scientific">Nonomuraea ferruginea</name>
    <dbReference type="NCBI Taxonomy" id="46174"/>
    <lineage>
        <taxon>Bacteria</taxon>
        <taxon>Bacillati</taxon>
        <taxon>Actinomycetota</taxon>
        <taxon>Actinomycetes</taxon>
        <taxon>Streptosporangiales</taxon>
        <taxon>Streptosporangiaceae</taxon>
        <taxon>Nonomuraea</taxon>
    </lineage>
</organism>
<evidence type="ECO:0000256" key="1">
    <source>
        <dbReference type="SAM" id="Phobius"/>
    </source>
</evidence>
<reference evidence="2 3" key="1">
    <citation type="submission" date="2022-11" db="EMBL/GenBank/DDBJ databases">
        <title>Nonomuraea corallina sp. nov., a new species of the genus Nonomuraea isolated from sea side sediment in Thai sea.</title>
        <authorList>
            <person name="Ngamcharungchit C."/>
            <person name="Matsumoto A."/>
            <person name="Suriyachadkun C."/>
            <person name="Panbangred W."/>
            <person name="Inahashi Y."/>
            <person name="Intra B."/>
        </authorList>
    </citation>
    <scope>NUCLEOTIDE SEQUENCE [LARGE SCALE GENOMIC DNA]</scope>
    <source>
        <strain evidence="2 3">DSM 43553</strain>
    </source>
</reference>
<feature type="transmembrane region" description="Helical" evidence="1">
    <location>
        <begin position="47"/>
        <end position="66"/>
    </location>
</feature>